<dbReference type="AlphaFoldDB" id="A0A0A9E2V7"/>
<protein>
    <submittedName>
        <fullName evidence="1">Si946088d04</fullName>
    </submittedName>
</protein>
<evidence type="ECO:0000313" key="1">
    <source>
        <dbReference type="EMBL" id="JAD94386.1"/>
    </source>
</evidence>
<reference evidence="1" key="1">
    <citation type="submission" date="2014-09" db="EMBL/GenBank/DDBJ databases">
        <authorList>
            <person name="Magalhaes I.L.F."/>
            <person name="Oliveira U."/>
            <person name="Santos F.R."/>
            <person name="Vidigal T.H.D.A."/>
            <person name="Brescovit A.D."/>
            <person name="Santos A.J."/>
        </authorList>
    </citation>
    <scope>NUCLEOTIDE SEQUENCE</scope>
    <source>
        <tissue evidence="1">Shoot tissue taken approximately 20 cm above the soil surface</tissue>
    </source>
</reference>
<reference evidence="1" key="2">
    <citation type="journal article" date="2015" name="Data Brief">
        <title>Shoot transcriptome of the giant reed, Arundo donax.</title>
        <authorList>
            <person name="Barrero R.A."/>
            <person name="Guerrero F.D."/>
            <person name="Moolhuijzen P."/>
            <person name="Goolsby J.A."/>
            <person name="Tidwell J."/>
            <person name="Bellgard S.E."/>
            <person name="Bellgard M.I."/>
        </authorList>
    </citation>
    <scope>NUCLEOTIDE SEQUENCE</scope>
    <source>
        <tissue evidence="1">Shoot tissue taken approximately 20 cm above the soil surface</tissue>
    </source>
</reference>
<sequence length="50" mass="5404">MSVLLIDVNKEQEPCMEFGPAHCEAAGKSSSCGDTWPDNKHNNVSATKLL</sequence>
<organism evidence="1">
    <name type="scientific">Arundo donax</name>
    <name type="common">Giant reed</name>
    <name type="synonym">Donax arundinaceus</name>
    <dbReference type="NCBI Taxonomy" id="35708"/>
    <lineage>
        <taxon>Eukaryota</taxon>
        <taxon>Viridiplantae</taxon>
        <taxon>Streptophyta</taxon>
        <taxon>Embryophyta</taxon>
        <taxon>Tracheophyta</taxon>
        <taxon>Spermatophyta</taxon>
        <taxon>Magnoliopsida</taxon>
        <taxon>Liliopsida</taxon>
        <taxon>Poales</taxon>
        <taxon>Poaceae</taxon>
        <taxon>PACMAD clade</taxon>
        <taxon>Arundinoideae</taxon>
        <taxon>Arundineae</taxon>
        <taxon>Arundo</taxon>
    </lineage>
</organism>
<proteinExistence type="predicted"/>
<accession>A0A0A9E2V7</accession>
<name>A0A0A9E2V7_ARUDO</name>
<dbReference type="EMBL" id="GBRH01203509">
    <property type="protein sequence ID" value="JAD94386.1"/>
    <property type="molecule type" value="Transcribed_RNA"/>
</dbReference>